<keyword evidence="2" id="KW-0805">Transcription regulation</keyword>
<keyword evidence="7" id="KW-1185">Reference proteome</keyword>
<dbReference type="Proteomes" id="UP000009336">
    <property type="component" value="Unassembled WGS sequence"/>
</dbReference>
<dbReference type="Pfam" id="PF00126">
    <property type="entry name" value="HTH_1"/>
    <property type="match status" value="1"/>
</dbReference>
<dbReference type="InterPro" id="IPR036390">
    <property type="entry name" value="WH_DNA-bd_sf"/>
</dbReference>
<dbReference type="PRINTS" id="PR00039">
    <property type="entry name" value="HTHLYSR"/>
</dbReference>
<evidence type="ECO:0000313" key="7">
    <source>
        <dbReference type="Proteomes" id="UP000009336"/>
    </source>
</evidence>
<evidence type="ECO:0000313" key="6">
    <source>
        <dbReference type="EMBL" id="EKT65054.1"/>
    </source>
</evidence>
<evidence type="ECO:0000256" key="3">
    <source>
        <dbReference type="ARBA" id="ARBA00023125"/>
    </source>
</evidence>
<dbReference type="SUPFAM" id="SSF53850">
    <property type="entry name" value="Periplasmic binding protein-like II"/>
    <property type="match status" value="1"/>
</dbReference>
<dbReference type="eggNOG" id="COG0583">
    <property type="taxonomic scope" value="Bacteria"/>
</dbReference>
<comment type="caution">
    <text evidence="6">The sequence shown here is derived from an EMBL/GenBank/DDBJ whole genome shotgun (WGS) entry which is preliminary data.</text>
</comment>
<reference evidence="6 7" key="1">
    <citation type="journal article" date="2012" name="BMC Genomics">
        <title>Comparative genomics of bacteria in the genus Providencia isolated from wild Drosophila melanogaster.</title>
        <authorList>
            <person name="Galac M.R."/>
            <person name="Lazzaro B.P."/>
        </authorList>
    </citation>
    <scope>NUCLEOTIDE SEQUENCE [LARGE SCALE GENOMIC DNA]</scope>
    <source>
        <strain evidence="6 7">DSM 19968</strain>
    </source>
</reference>
<dbReference type="Pfam" id="PF03466">
    <property type="entry name" value="LysR_substrate"/>
    <property type="match status" value="1"/>
</dbReference>
<dbReference type="PANTHER" id="PTHR30537:SF1">
    <property type="entry name" value="HTH-TYPE TRANSCRIPTIONAL REGULATOR PGRR"/>
    <property type="match status" value="1"/>
</dbReference>
<evidence type="ECO:0000256" key="2">
    <source>
        <dbReference type="ARBA" id="ARBA00023015"/>
    </source>
</evidence>
<dbReference type="AlphaFoldDB" id="K8WWL4"/>
<dbReference type="Gene3D" id="1.10.10.10">
    <property type="entry name" value="Winged helix-like DNA-binding domain superfamily/Winged helix DNA-binding domain"/>
    <property type="match status" value="1"/>
</dbReference>
<protein>
    <submittedName>
        <fullName evidence="6">LysR family transcriptional regulator</fullName>
    </submittedName>
</protein>
<organism evidence="6 7">
    <name type="scientific">Providencia burhodogranariea DSM 19968</name>
    <dbReference type="NCBI Taxonomy" id="1141662"/>
    <lineage>
        <taxon>Bacteria</taxon>
        <taxon>Pseudomonadati</taxon>
        <taxon>Pseudomonadota</taxon>
        <taxon>Gammaproteobacteria</taxon>
        <taxon>Enterobacterales</taxon>
        <taxon>Morganellaceae</taxon>
        <taxon>Providencia</taxon>
    </lineage>
</organism>
<name>K8WWL4_9GAMM</name>
<dbReference type="EMBL" id="AKKL01000002">
    <property type="protein sequence ID" value="EKT65054.1"/>
    <property type="molecule type" value="Genomic_DNA"/>
</dbReference>
<dbReference type="InterPro" id="IPR000847">
    <property type="entry name" value="LysR_HTH_N"/>
</dbReference>
<comment type="similarity">
    <text evidence="1">Belongs to the LysR transcriptional regulatory family.</text>
</comment>
<dbReference type="STRING" id="1141662.OOA_00915"/>
<gene>
    <name evidence="6" type="ORF">OOA_00915</name>
</gene>
<dbReference type="SUPFAM" id="SSF46785">
    <property type="entry name" value="Winged helix' DNA-binding domain"/>
    <property type="match status" value="1"/>
</dbReference>
<dbReference type="RefSeq" id="WP_008910234.1">
    <property type="nucleotide sequence ID" value="NZ_KB233222.1"/>
</dbReference>
<keyword evidence="4" id="KW-0804">Transcription</keyword>
<evidence type="ECO:0000259" key="5">
    <source>
        <dbReference type="PROSITE" id="PS50931"/>
    </source>
</evidence>
<feature type="domain" description="HTH lysR-type" evidence="5">
    <location>
        <begin position="1"/>
        <end position="63"/>
    </location>
</feature>
<dbReference type="Gene3D" id="3.40.190.290">
    <property type="match status" value="1"/>
</dbReference>
<dbReference type="PATRIC" id="fig|1141662.3.peg.187"/>
<dbReference type="InterPro" id="IPR058163">
    <property type="entry name" value="LysR-type_TF_proteobact-type"/>
</dbReference>
<proteinExistence type="inferred from homology"/>
<dbReference type="GO" id="GO:0043565">
    <property type="term" value="F:sequence-specific DNA binding"/>
    <property type="evidence" value="ECO:0007669"/>
    <property type="project" value="TreeGrafter"/>
</dbReference>
<dbReference type="HOGENOM" id="CLU_039613_16_1_6"/>
<dbReference type="PANTHER" id="PTHR30537">
    <property type="entry name" value="HTH-TYPE TRANSCRIPTIONAL REGULATOR"/>
    <property type="match status" value="1"/>
</dbReference>
<dbReference type="InterPro" id="IPR036388">
    <property type="entry name" value="WH-like_DNA-bd_sf"/>
</dbReference>
<dbReference type="FunFam" id="1.10.10.10:FF:000001">
    <property type="entry name" value="LysR family transcriptional regulator"/>
    <property type="match status" value="1"/>
</dbReference>
<sequence length="300" mass="33668">MKFSKTTLFDLRAVMAIEKHRNFRKAAQALGISPSALSNSISALEASIGVRLFNRTTRSVYLSDAGQSFLQRINPVVHELEQILETVSEFRDTPKGTLRISTSEVAARIIFPTVLDKFSEMYPELTLDLIVQEQLVDIVSEGMDAGIRLKEMVPKDMISIPIGPEYFRPLVVASPCYFEKHGTPSTPNDLIHHNCIAFRFNSGKIYHWEFINNGIFTEIKPIGNLIVNNHNIAIDAAKSGSGIAYINDWSIRNELARGELVSVLSNYEITYEGMALYFPGHRLIPSGLRALINLLRDHAY</sequence>
<dbReference type="PROSITE" id="PS50931">
    <property type="entry name" value="HTH_LYSR"/>
    <property type="match status" value="1"/>
</dbReference>
<dbReference type="GO" id="GO:0006351">
    <property type="term" value="P:DNA-templated transcription"/>
    <property type="evidence" value="ECO:0007669"/>
    <property type="project" value="TreeGrafter"/>
</dbReference>
<evidence type="ECO:0000256" key="4">
    <source>
        <dbReference type="ARBA" id="ARBA00023163"/>
    </source>
</evidence>
<accession>K8WWL4</accession>
<keyword evidence="3" id="KW-0238">DNA-binding</keyword>
<dbReference type="OrthoDB" id="9786526at2"/>
<dbReference type="GO" id="GO:0003700">
    <property type="term" value="F:DNA-binding transcription factor activity"/>
    <property type="evidence" value="ECO:0007669"/>
    <property type="project" value="InterPro"/>
</dbReference>
<dbReference type="InterPro" id="IPR005119">
    <property type="entry name" value="LysR_subst-bd"/>
</dbReference>
<evidence type="ECO:0000256" key="1">
    <source>
        <dbReference type="ARBA" id="ARBA00009437"/>
    </source>
</evidence>